<gene>
    <name evidence="7" type="ORF">JD844_021596</name>
</gene>
<dbReference type="Gene3D" id="2.30.30.40">
    <property type="entry name" value="SH3 Domains"/>
    <property type="match status" value="1"/>
</dbReference>
<feature type="compositionally biased region" description="Basic and acidic residues" evidence="5">
    <location>
        <begin position="253"/>
        <end position="291"/>
    </location>
</feature>
<dbReference type="SUPFAM" id="SSF50044">
    <property type="entry name" value="SH3-domain"/>
    <property type="match status" value="1"/>
</dbReference>
<dbReference type="PANTHER" id="PTHR10829">
    <property type="entry name" value="CORTACTIN AND DREBRIN"/>
    <property type="match status" value="1"/>
</dbReference>
<evidence type="ECO:0000256" key="1">
    <source>
        <dbReference type="ARBA" id="ARBA00022443"/>
    </source>
</evidence>
<sequence>MMKLVSLVHFIHNFPFVFKSIHQLRENVFQEHQSLKEKELQTGPKASHGYGGKFGVEQDRMDKSAVGHEYQSKLSKHCSQVDSVKGFGGKFGVQVDRVDQSAVGFEYQGKTEKHASQKDYSSGFGGKYGVQADRVDKSAVGFDYQGKTEKHESQKDYTKGFGGKFGVQTDRQDKCALGWDHQEKVQLHESQKDYSKGFGGKYGVQKDRMDKNASSFEDIEKLSSTYQKTKPVEAANTKTSNIRANFENLAKEKELEDRKKAEVERAQRMAKDKQEQEEARRTLEEKAKAKEQTPPQSPTSRPVEEKLPSSPVYEDAVSIESGYKNSHTNYSTVHEPETNSNAEESDYQEAVSQREPEFESDTVYEVAGAGNQYQPGENTYEYENDLGITAIALYDYQAVNEPSNVWLLQAGDDEISFDPDDIITNIEMIDDGWWRGVCKGRYGLFPANYVELRQ</sequence>
<evidence type="ECO:0000313" key="8">
    <source>
        <dbReference type="Proteomes" id="UP000826234"/>
    </source>
</evidence>
<dbReference type="InterPro" id="IPR001452">
    <property type="entry name" value="SH3_domain"/>
</dbReference>
<keyword evidence="8" id="KW-1185">Reference proteome</keyword>
<feature type="domain" description="SH3" evidence="6">
    <location>
        <begin position="385"/>
        <end position="454"/>
    </location>
</feature>
<keyword evidence="1 4" id="KW-0728">SH3 domain</keyword>
<protein>
    <recommendedName>
        <fullName evidence="6">SH3 domain-containing protein</fullName>
    </recommendedName>
</protein>
<feature type="region of interest" description="Disordered" evidence="5">
    <location>
        <begin position="326"/>
        <end position="348"/>
    </location>
</feature>
<keyword evidence="3" id="KW-0677">Repeat</keyword>
<dbReference type="Proteomes" id="UP000826234">
    <property type="component" value="Unassembled WGS sequence"/>
</dbReference>
<evidence type="ECO:0000256" key="4">
    <source>
        <dbReference type="PROSITE-ProRule" id="PRU00192"/>
    </source>
</evidence>
<evidence type="ECO:0000313" key="7">
    <source>
        <dbReference type="EMBL" id="KAH0620812.1"/>
    </source>
</evidence>
<reference evidence="7 8" key="1">
    <citation type="journal article" date="2022" name="Gigascience">
        <title>A chromosome-level genome assembly and annotation of the desert horned lizard, Phrynosoma platyrhinos, provides insight into chromosomal rearrangements among reptiles.</title>
        <authorList>
            <person name="Koochekian N."/>
            <person name="Ascanio A."/>
            <person name="Farleigh K."/>
            <person name="Card D.C."/>
            <person name="Schield D.R."/>
            <person name="Castoe T.A."/>
            <person name="Jezkova T."/>
        </authorList>
    </citation>
    <scope>NUCLEOTIDE SEQUENCE [LARGE SCALE GENOMIC DNA]</scope>
    <source>
        <strain evidence="7">NK-2021</strain>
    </source>
</reference>
<accession>A0ABQ7STY8</accession>
<dbReference type="Pfam" id="PF14604">
    <property type="entry name" value="SH3_9"/>
    <property type="match status" value="1"/>
</dbReference>
<name>A0ABQ7STY8_PHRPL</name>
<evidence type="ECO:0000256" key="5">
    <source>
        <dbReference type="SAM" id="MobiDB-lite"/>
    </source>
</evidence>
<evidence type="ECO:0000256" key="2">
    <source>
        <dbReference type="ARBA" id="ARBA00022553"/>
    </source>
</evidence>
<dbReference type="SMART" id="SM00326">
    <property type="entry name" value="SH3"/>
    <property type="match status" value="1"/>
</dbReference>
<dbReference type="Pfam" id="PF02218">
    <property type="entry name" value="HS1_rep"/>
    <property type="match status" value="5"/>
</dbReference>
<dbReference type="PRINTS" id="PR00452">
    <property type="entry name" value="SH3DOMAIN"/>
</dbReference>
<keyword evidence="2" id="KW-0597">Phosphoprotein</keyword>
<dbReference type="InterPro" id="IPR035716">
    <property type="entry name" value="Cortactin_SH3"/>
</dbReference>
<dbReference type="EMBL" id="JAIPUX010003289">
    <property type="protein sequence ID" value="KAH0620812.1"/>
    <property type="molecule type" value="Genomic_DNA"/>
</dbReference>
<proteinExistence type="predicted"/>
<dbReference type="PROSITE" id="PS51090">
    <property type="entry name" value="CORTACTIN"/>
    <property type="match status" value="5"/>
</dbReference>
<comment type="caution">
    <text evidence="7">The sequence shown here is derived from an EMBL/GenBank/DDBJ whole genome shotgun (WGS) entry which is preliminary data.</text>
</comment>
<feature type="region of interest" description="Disordered" evidence="5">
    <location>
        <begin position="253"/>
        <end position="312"/>
    </location>
</feature>
<dbReference type="InterPro" id="IPR036028">
    <property type="entry name" value="SH3-like_dom_sf"/>
</dbReference>
<dbReference type="CDD" id="cd11959">
    <property type="entry name" value="SH3_Cortactin"/>
    <property type="match status" value="1"/>
</dbReference>
<evidence type="ECO:0000259" key="6">
    <source>
        <dbReference type="PROSITE" id="PS50002"/>
    </source>
</evidence>
<feature type="compositionally biased region" description="Polar residues" evidence="5">
    <location>
        <begin position="326"/>
        <end position="342"/>
    </location>
</feature>
<dbReference type="InterPro" id="IPR003134">
    <property type="entry name" value="Hs1_Cortactin"/>
</dbReference>
<organism evidence="7 8">
    <name type="scientific">Phrynosoma platyrhinos</name>
    <name type="common">Desert horned lizard</name>
    <dbReference type="NCBI Taxonomy" id="52577"/>
    <lineage>
        <taxon>Eukaryota</taxon>
        <taxon>Metazoa</taxon>
        <taxon>Chordata</taxon>
        <taxon>Craniata</taxon>
        <taxon>Vertebrata</taxon>
        <taxon>Euteleostomi</taxon>
        <taxon>Lepidosauria</taxon>
        <taxon>Squamata</taxon>
        <taxon>Bifurcata</taxon>
        <taxon>Unidentata</taxon>
        <taxon>Episquamata</taxon>
        <taxon>Toxicofera</taxon>
        <taxon>Iguania</taxon>
        <taxon>Phrynosomatidae</taxon>
        <taxon>Phrynosomatinae</taxon>
        <taxon>Phrynosoma</taxon>
    </lineage>
</organism>
<dbReference type="PANTHER" id="PTHR10829:SF15">
    <property type="entry name" value="SRC SUBSTRATE CORTACTIN"/>
    <property type="match status" value="1"/>
</dbReference>
<dbReference type="PROSITE" id="PS50002">
    <property type="entry name" value="SH3"/>
    <property type="match status" value="1"/>
</dbReference>
<evidence type="ECO:0000256" key="3">
    <source>
        <dbReference type="ARBA" id="ARBA00022737"/>
    </source>
</evidence>